<dbReference type="PROSITE" id="PS50878">
    <property type="entry name" value="RT_POL"/>
    <property type="match status" value="1"/>
</dbReference>
<dbReference type="PANTHER" id="PTHR31635:SF196">
    <property type="entry name" value="REVERSE TRANSCRIPTASE DOMAIN-CONTAINING PROTEIN-RELATED"/>
    <property type="match status" value="1"/>
</dbReference>
<dbReference type="Gene3D" id="3.60.10.10">
    <property type="entry name" value="Endonuclease/exonuclease/phosphatase"/>
    <property type="match status" value="1"/>
</dbReference>
<evidence type="ECO:0000313" key="3">
    <source>
        <dbReference type="Proteomes" id="UP001108240"/>
    </source>
</evidence>
<dbReference type="AlphaFoldDB" id="A0A9J7WZS0"/>
<dbReference type="GeneTree" id="ENSGT00940000164735"/>
<dbReference type="InterPro" id="IPR036691">
    <property type="entry name" value="Endo/exonu/phosph_ase_sf"/>
</dbReference>
<feature type="domain" description="Reverse transcriptase" evidence="1">
    <location>
        <begin position="352"/>
        <end position="624"/>
    </location>
</feature>
<proteinExistence type="predicted"/>
<evidence type="ECO:0000313" key="2">
    <source>
        <dbReference type="Ensembl" id="ENSCCRP00000100712.1"/>
    </source>
</evidence>
<dbReference type="Proteomes" id="UP001108240">
    <property type="component" value="Unplaced"/>
</dbReference>
<sequence length="1018" mass="117656">MDTTMDRSNPKSVPLLKMSQTIAGYMTQIGCVDPWRFLFPDKKEFSCFSHVHHTYSRIDYFFTDKKLIPAIKNIEYSAIVESDHAPVILDICFTYNYPTRSLWRLNTTLLSDVNFCQFISCAIDNFLLTNKTDSISPSLLWETFKVVIRGEIISYSALRNKERKKTQEKLIESIQKIDRQYAKAPTAELYREKLSLKTKYDLLSTEKTERDLVFARARFYEHGDKTGRILAQQLKSKSASRLIPKIRKTSQEITVDPQEINSVFHKYYSDLYSSEFPHDDSFMSTFLANVKLPTVNIDQKNNLDKPLQLQEIEDSIRAMQSGKTPGPDGFPVEFYKKFSSQLSPLLFNMFNHYLDQSTLPPSLTQAHITVLLKPDKDALDCSSYRPISLLNVDVKILSKVLASRMECIIPDIISQDQTGFIKGRHSFINIRKLLNVVHSPASEGNPEVIISLDAEKAFDRVEWNYLFAVLDKFGFGSKFVSWIHLLYHQPKAAVVTNRIISEYFSLSRGTRQGCPLSPLLFILAIEPLSSVLRSSQLISGIKRRGVEYKVSLYADDLLLFITDPLSCISEVVKILKEYGYFSGYKLNFSKSICFPVNHMADQITVTDLPFCISKSRFKYLGINITRLYTDLFKANYNPILKKLESDFQRWSVTYLSLTGKINCVKMNVLPRLLYLFQSLPIFLPKSFFQSINRLLSSFIWGGKRPRICREFLEKPKKDGGLALPNLQNYYWAANLQKIIYWFQSPHIEWCEAEANSCKSTSLLVLITMKSPFSPSQFSSNPVVTSTLKIYNQFRQAFQLTDFSLETPICNNHLFPAAKLDATFKQWQDLGIVKCSDFFIDNIFANYNDLIQKNFIFKKSDFFRYLQVRHFIQAQCSVFPHMPSESGLDLILKTPTHLKGLISKIYNLIMTFQNRSLEKIKQEWTGELGIRISEDTWDKAVNRINKTSSCARLNLIQMKVLYRIHYSKTKLAKIYPNIDETCDRCNAFKADLTHMFWSCTKLRQFWSSIFEILNSAFNL</sequence>
<dbReference type="OMA" id="KIHQPFM"/>
<reference evidence="2" key="2">
    <citation type="submission" date="2025-09" db="UniProtKB">
        <authorList>
            <consortium name="Ensembl"/>
        </authorList>
    </citation>
    <scope>IDENTIFICATION</scope>
</reference>
<name>A0A9J7WZS0_CYPCA</name>
<dbReference type="PANTHER" id="PTHR31635">
    <property type="entry name" value="REVERSE TRANSCRIPTASE DOMAIN-CONTAINING PROTEIN-RELATED"/>
    <property type="match status" value="1"/>
</dbReference>
<dbReference type="InterPro" id="IPR000477">
    <property type="entry name" value="RT_dom"/>
</dbReference>
<dbReference type="Pfam" id="PF00078">
    <property type="entry name" value="RVT_1"/>
    <property type="match status" value="1"/>
</dbReference>
<dbReference type="SUPFAM" id="SSF56672">
    <property type="entry name" value="DNA/RNA polymerases"/>
    <property type="match status" value="1"/>
</dbReference>
<organism evidence="2 3">
    <name type="scientific">Cyprinus carpio carpio</name>
    <dbReference type="NCBI Taxonomy" id="630221"/>
    <lineage>
        <taxon>Eukaryota</taxon>
        <taxon>Metazoa</taxon>
        <taxon>Chordata</taxon>
        <taxon>Craniata</taxon>
        <taxon>Vertebrata</taxon>
        <taxon>Euteleostomi</taxon>
        <taxon>Actinopterygii</taxon>
        <taxon>Neopterygii</taxon>
        <taxon>Teleostei</taxon>
        <taxon>Ostariophysi</taxon>
        <taxon>Cypriniformes</taxon>
        <taxon>Cyprinidae</taxon>
        <taxon>Cyprininae</taxon>
        <taxon>Cyprinus</taxon>
    </lineage>
</organism>
<dbReference type="CDD" id="cd01650">
    <property type="entry name" value="RT_nLTR_like"/>
    <property type="match status" value="1"/>
</dbReference>
<dbReference type="SUPFAM" id="SSF56219">
    <property type="entry name" value="DNase I-like"/>
    <property type="match status" value="1"/>
</dbReference>
<accession>A0A9J7WZS0</accession>
<dbReference type="Ensembl" id="ENSCCRT00000109843.1">
    <property type="protein sequence ID" value="ENSCCRP00000100712.1"/>
    <property type="gene ID" value="ENSCCRG00000080889.1"/>
</dbReference>
<reference evidence="2" key="1">
    <citation type="submission" date="2025-08" db="UniProtKB">
        <authorList>
            <consortium name="Ensembl"/>
        </authorList>
    </citation>
    <scope>IDENTIFICATION</scope>
</reference>
<evidence type="ECO:0000259" key="1">
    <source>
        <dbReference type="PROSITE" id="PS50878"/>
    </source>
</evidence>
<keyword evidence="3" id="KW-1185">Reference proteome</keyword>
<dbReference type="InterPro" id="IPR043502">
    <property type="entry name" value="DNA/RNA_pol_sf"/>
</dbReference>
<protein>
    <recommendedName>
        <fullName evidence="1">Reverse transcriptase domain-containing protein</fullName>
    </recommendedName>
</protein>